<name>A0AAU9DB82_9FUSO</name>
<gene>
    <name evidence="6" type="ORF">HLVA_00110</name>
</gene>
<keyword evidence="4 5" id="KW-0732">Signal</keyword>
<evidence type="ECO:0000256" key="2">
    <source>
        <dbReference type="ARBA" id="ARBA00022448"/>
    </source>
</evidence>
<keyword evidence="3" id="KW-0762">Sugar transport</keyword>
<sequence length="404" mass="44394">MKKRVLVILALFTLVFSSVVSAKTVKLWYGWTGQEKEAMLGILAKYEQVSGNKVDALMVPFDALQGKFQTMAPQGQGPDVIVGPADWIGTFKIQNLLAPIDGFASESTLKGFIPTVLGACKYENKLYGLPESYKVVALIYNKDLIPNPPKTTEEMIKIGKELTNEDESQYGLVYDKGNYYYHMGWIGGFGGKILDKNNNPTFDSKAQIEAAKFVASLSEDPQKIMPEEVDYNVMMTLFNDGLAGMIINGPWAIGDLVESGVNFGVTRIPMVNQTGLWPAPALGPEVMMMSAYSKDKKNGYDLIKFLTSADSQAEMSKVGHLPSRSEVYEYRTVKNSSVYQYIKGFKSQAEVGTPMPTAPEMNAAVWANGATMLSQVLSGDATAEEAAKDVQEKAMESVKELRQK</sequence>
<keyword evidence="2" id="KW-0813">Transport</keyword>
<evidence type="ECO:0000256" key="5">
    <source>
        <dbReference type="SAM" id="SignalP"/>
    </source>
</evidence>
<dbReference type="AlphaFoldDB" id="A0AAU9DB82"/>
<dbReference type="KEGG" id="haby:HLVA_00110"/>
<organism evidence="6 7">
    <name type="scientific">Haliovirga abyssi</name>
    <dbReference type="NCBI Taxonomy" id="2996794"/>
    <lineage>
        <taxon>Bacteria</taxon>
        <taxon>Fusobacteriati</taxon>
        <taxon>Fusobacteriota</taxon>
        <taxon>Fusobacteriia</taxon>
        <taxon>Fusobacteriales</taxon>
        <taxon>Haliovirgaceae</taxon>
        <taxon>Haliovirga</taxon>
    </lineage>
</organism>
<evidence type="ECO:0000313" key="6">
    <source>
        <dbReference type="EMBL" id="BDU49442.1"/>
    </source>
</evidence>
<reference evidence="6 7" key="1">
    <citation type="submission" date="2022-11" db="EMBL/GenBank/DDBJ databases">
        <title>Haliovirga abyssi gen. nov., sp. nov., a mesophilic fermentative bacterium isolated from the Iheya North hydrothermal field and the proposal of Haliovirgaceae fam. nov.</title>
        <authorList>
            <person name="Miyazaki U."/>
            <person name="Tame A."/>
            <person name="Miyazaki J."/>
            <person name="Takai K."/>
            <person name="Sawayama S."/>
            <person name="Kitajima M."/>
            <person name="Okamoto A."/>
            <person name="Nakagawa S."/>
        </authorList>
    </citation>
    <scope>NUCLEOTIDE SEQUENCE [LARGE SCALE GENOMIC DNA]</scope>
    <source>
        <strain evidence="6 7">IC12</strain>
    </source>
</reference>
<dbReference type="PRINTS" id="PR00181">
    <property type="entry name" value="MALTOSEBP"/>
</dbReference>
<accession>A0AAU9DB82</accession>
<protein>
    <submittedName>
        <fullName evidence="6">Maltose ABC transporter substrate-binding protein</fullName>
    </submittedName>
</protein>
<dbReference type="PANTHER" id="PTHR30061">
    <property type="entry name" value="MALTOSE-BINDING PERIPLASMIC PROTEIN"/>
    <property type="match status" value="1"/>
</dbReference>
<dbReference type="InterPro" id="IPR006060">
    <property type="entry name" value="Maltose/Cyclodextrin-bd"/>
</dbReference>
<dbReference type="GO" id="GO:0015144">
    <property type="term" value="F:carbohydrate transmembrane transporter activity"/>
    <property type="evidence" value="ECO:0007669"/>
    <property type="project" value="InterPro"/>
</dbReference>
<dbReference type="Gene3D" id="3.40.190.10">
    <property type="entry name" value="Periplasmic binding protein-like II"/>
    <property type="match status" value="2"/>
</dbReference>
<dbReference type="EMBL" id="AP027059">
    <property type="protein sequence ID" value="BDU49442.1"/>
    <property type="molecule type" value="Genomic_DNA"/>
</dbReference>
<dbReference type="CDD" id="cd13586">
    <property type="entry name" value="PBP2_Maltose_binding_like"/>
    <property type="match status" value="1"/>
</dbReference>
<feature type="chain" id="PRO_5044009457" evidence="5">
    <location>
        <begin position="23"/>
        <end position="404"/>
    </location>
</feature>
<comment type="similarity">
    <text evidence="1">Belongs to the bacterial solute-binding protein 1 family.</text>
</comment>
<dbReference type="Pfam" id="PF13416">
    <property type="entry name" value="SBP_bac_8"/>
    <property type="match status" value="1"/>
</dbReference>
<evidence type="ECO:0000256" key="1">
    <source>
        <dbReference type="ARBA" id="ARBA00008520"/>
    </source>
</evidence>
<feature type="signal peptide" evidence="5">
    <location>
        <begin position="1"/>
        <end position="22"/>
    </location>
</feature>
<evidence type="ECO:0000256" key="4">
    <source>
        <dbReference type="ARBA" id="ARBA00022729"/>
    </source>
</evidence>
<dbReference type="GO" id="GO:1901982">
    <property type="term" value="F:maltose binding"/>
    <property type="evidence" value="ECO:0007669"/>
    <property type="project" value="TreeGrafter"/>
</dbReference>
<dbReference type="PANTHER" id="PTHR30061:SF50">
    <property type="entry name" value="MALTOSE_MALTODEXTRIN-BINDING PERIPLASMIC PROTEIN"/>
    <property type="match status" value="1"/>
</dbReference>
<dbReference type="GO" id="GO:0055052">
    <property type="term" value="C:ATP-binding cassette (ABC) transporter complex, substrate-binding subunit-containing"/>
    <property type="evidence" value="ECO:0007669"/>
    <property type="project" value="TreeGrafter"/>
</dbReference>
<evidence type="ECO:0000313" key="7">
    <source>
        <dbReference type="Proteomes" id="UP001321582"/>
    </source>
</evidence>
<dbReference type="InterPro" id="IPR006059">
    <property type="entry name" value="SBP"/>
</dbReference>
<evidence type="ECO:0000256" key="3">
    <source>
        <dbReference type="ARBA" id="ARBA00022597"/>
    </source>
</evidence>
<dbReference type="SUPFAM" id="SSF53850">
    <property type="entry name" value="Periplasmic binding protein-like II"/>
    <property type="match status" value="1"/>
</dbReference>
<dbReference type="GO" id="GO:0015768">
    <property type="term" value="P:maltose transport"/>
    <property type="evidence" value="ECO:0007669"/>
    <property type="project" value="TreeGrafter"/>
</dbReference>
<dbReference type="Proteomes" id="UP001321582">
    <property type="component" value="Chromosome"/>
</dbReference>
<dbReference type="RefSeq" id="WP_307904401.1">
    <property type="nucleotide sequence ID" value="NZ_AP027059.1"/>
</dbReference>
<dbReference type="GO" id="GO:0042956">
    <property type="term" value="P:maltodextrin transmembrane transport"/>
    <property type="evidence" value="ECO:0007669"/>
    <property type="project" value="TreeGrafter"/>
</dbReference>
<proteinExistence type="inferred from homology"/>
<keyword evidence="7" id="KW-1185">Reference proteome</keyword>